<keyword evidence="2" id="KW-0805">Transcription regulation</keyword>
<comment type="caution">
    <text evidence="6">The sequence shown here is derived from an EMBL/GenBank/DDBJ whole genome shotgun (WGS) entry which is preliminary data.</text>
</comment>
<protein>
    <submittedName>
        <fullName evidence="6">LysR family transcriptional regulator</fullName>
    </submittedName>
</protein>
<dbReference type="InterPro" id="IPR050950">
    <property type="entry name" value="HTH-type_LysR_regulators"/>
</dbReference>
<feature type="domain" description="HTH lysR-type" evidence="5">
    <location>
        <begin position="1"/>
        <end position="58"/>
    </location>
</feature>
<keyword evidence="4" id="KW-0804">Transcription</keyword>
<keyword evidence="3" id="KW-0238">DNA-binding</keyword>
<keyword evidence="7" id="KW-1185">Reference proteome</keyword>
<dbReference type="PANTHER" id="PTHR30419">
    <property type="entry name" value="HTH-TYPE TRANSCRIPTIONAL REGULATOR YBHD"/>
    <property type="match status" value="1"/>
</dbReference>
<evidence type="ECO:0000259" key="5">
    <source>
        <dbReference type="PROSITE" id="PS50931"/>
    </source>
</evidence>
<dbReference type="Gene3D" id="1.10.10.10">
    <property type="entry name" value="Winged helix-like DNA-binding domain superfamily/Winged helix DNA-binding domain"/>
    <property type="match status" value="1"/>
</dbReference>
<evidence type="ECO:0000256" key="2">
    <source>
        <dbReference type="ARBA" id="ARBA00023015"/>
    </source>
</evidence>
<evidence type="ECO:0000256" key="3">
    <source>
        <dbReference type="ARBA" id="ARBA00023125"/>
    </source>
</evidence>
<sequence>MDTDNLLTFQIVARQGSMAAAARELGLTANAVALRLRALEEEFCTALVARSGRVVRPTAAGHAVLEQLPEVLSGLRDLRSAASGSAIAGELRIGAIATALTGLLPSVLEVSIRTYPNLRLHLVPGTSADLFSRVEDGAIDAAILVAPEFALSKSMEFSLWRRERFVLMVPPEETRTDVLEILATSPLILYDRGQWGGRLAKQWIETSVTEPDVRFELDALDAIAVLVGKGLGVAVVPDWAGPRPERNRVRTLSLPASAPSRGIGLLYPRNAPRTHLVRVLAEMADAELRALKPA</sequence>
<gene>
    <name evidence="6" type="ORF">CVM52_09490</name>
</gene>
<evidence type="ECO:0000313" key="6">
    <source>
        <dbReference type="EMBL" id="PJE36939.1"/>
    </source>
</evidence>
<dbReference type="GO" id="GO:0003677">
    <property type="term" value="F:DNA binding"/>
    <property type="evidence" value="ECO:0007669"/>
    <property type="project" value="UniProtKB-KW"/>
</dbReference>
<dbReference type="RefSeq" id="WP_100162269.1">
    <property type="nucleotide sequence ID" value="NZ_PGTB01000026.1"/>
</dbReference>
<reference evidence="6 7" key="1">
    <citation type="journal article" date="2018" name="Int. J. Syst. Evol. Microbiol.">
        <title>Pseudooceanicola lipolyticus sp. nov., a marine alphaproteobacterium, reclassification of Oceanicola flagellatus as Pseudooceanicola flagellatus comb. nov. and emended description of the genus Pseudooceanicola.</title>
        <authorList>
            <person name="Huang M.-M."/>
            <person name="Guo L.-L."/>
            <person name="Wu Y.-H."/>
            <person name="Lai Q.-L."/>
            <person name="Shao Z.-Z."/>
            <person name="Wang C.-S."/>
            <person name="Wu M."/>
            <person name="Xu X.-W."/>
        </authorList>
    </citation>
    <scope>NUCLEOTIDE SEQUENCE [LARGE SCALE GENOMIC DNA]</scope>
    <source>
        <strain evidence="6 7">157</strain>
    </source>
</reference>
<dbReference type="Pfam" id="PF03466">
    <property type="entry name" value="LysR_substrate"/>
    <property type="match status" value="1"/>
</dbReference>
<dbReference type="PROSITE" id="PS50931">
    <property type="entry name" value="HTH_LYSR"/>
    <property type="match status" value="1"/>
</dbReference>
<dbReference type="InterPro" id="IPR000847">
    <property type="entry name" value="LysR_HTH_N"/>
</dbReference>
<dbReference type="InterPro" id="IPR036390">
    <property type="entry name" value="WH_DNA-bd_sf"/>
</dbReference>
<organism evidence="6 7">
    <name type="scientific">Pseudooceanicola lipolyticus</name>
    <dbReference type="NCBI Taxonomy" id="2029104"/>
    <lineage>
        <taxon>Bacteria</taxon>
        <taxon>Pseudomonadati</taxon>
        <taxon>Pseudomonadota</taxon>
        <taxon>Alphaproteobacteria</taxon>
        <taxon>Rhodobacterales</taxon>
        <taxon>Paracoccaceae</taxon>
        <taxon>Pseudooceanicola</taxon>
    </lineage>
</organism>
<dbReference type="SUPFAM" id="SSF46785">
    <property type="entry name" value="Winged helix' DNA-binding domain"/>
    <property type="match status" value="1"/>
</dbReference>
<dbReference type="EMBL" id="PGTB01000026">
    <property type="protein sequence ID" value="PJE36939.1"/>
    <property type="molecule type" value="Genomic_DNA"/>
</dbReference>
<dbReference type="OrthoDB" id="9811588at2"/>
<name>A0A2M8J2C6_9RHOB</name>
<dbReference type="SUPFAM" id="SSF53850">
    <property type="entry name" value="Periplasmic binding protein-like II"/>
    <property type="match status" value="1"/>
</dbReference>
<dbReference type="Gene3D" id="3.40.190.10">
    <property type="entry name" value="Periplasmic binding protein-like II"/>
    <property type="match status" value="2"/>
</dbReference>
<evidence type="ECO:0000313" key="7">
    <source>
        <dbReference type="Proteomes" id="UP000231553"/>
    </source>
</evidence>
<dbReference type="InterPro" id="IPR036388">
    <property type="entry name" value="WH-like_DNA-bd_sf"/>
</dbReference>
<evidence type="ECO:0000256" key="1">
    <source>
        <dbReference type="ARBA" id="ARBA00009437"/>
    </source>
</evidence>
<dbReference type="GO" id="GO:0005829">
    <property type="term" value="C:cytosol"/>
    <property type="evidence" value="ECO:0007669"/>
    <property type="project" value="TreeGrafter"/>
</dbReference>
<dbReference type="AlphaFoldDB" id="A0A2M8J2C6"/>
<proteinExistence type="inferred from homology"/>
<dbReference type="Proteomes" id="UP000231553">
    <property type="component" value="Unassembled WGS sequence"/>
</dbReference>
<accession>A0A2M8J2C6</accession>
<evidence type="ECO:0000256" key="4">
    <source>
        <dbReference type="ARBA" id="ARBA00023163"/>
    </source>
</evidence>
<dbReference type="InterPro" id="IPR005119">
    <property type="entry name" value="LysR_subst-bd"/>
</dbReference>
<comment type="similarity">
    <text evidence="1">Belongs to the LysR transcriptional regulatory family.</text>
</comment>
<dbReference type="GO" id="GO:0003700">
    <property type="term" value="F:DNA-binding transcription factor activity"/>
    <property type="evidence" value="ECO:0007669"/>
    <property type="project" value="InterPro"/>
</dbReference>
<dbReference type="Pfam" id="PF00126">
    <property type="entry name" value="HTH_1"/>
    <property type="match status" value="1"/>
</dbReference>